<dbReference type="GO" id="GO:0004497">
    <property type="term" value="F:monooxygenase activity"/>
    <property type="evidence" value="ECO:0007669"/>
    <property type="project" value="InterPro"/>
</dbReference>
<proteinExistence type="inferred from homology"/>
<comment type="similarity">
    <text evidence="1">Belongs to the cytochrome P450 family.</text>
</comment>
<dbReference type="GO" id="GO:0005506">
    <property type="term" value="F:iron ion binding"/>
    <property type="evidence" value="ECO:0007669"/>
    <property type="project" value="InterPro"/>
</dbReference>
<evidence type="ECO:0000313" key="2">
    <source>
        <dbReference type="EMBL" id="WTW59351.1"/>
    </source>
</evidence>
<dbReference type="PANTHER" id="PTHR46696">
    <property type="entry name" value="P450, PUTATIVE (EUROFUNG)-RELATED"/>
    <property type="match status" value="1"/>
</dbReference>
<dbReference type="SUPFAM" id="SSF48264">
    <property type="entry name" value="Cytochrome P450"/>
    <property type="match status" value="1"/>
</dbReference>
<dbReference type="AlphaFoldDB" id="A0AAU2UW88"/>
<gene>
    <name evidence="2" type="ORF">OG549_01080</name>
</gene>
<evidence type="ECO:0000256" key="1">
    <source>
        <dbReference type="ARBA" id="ARBA00010617"/>
    </source>
</evidence>
<accession>A0AAU2UW88</accession>
<reference evidence="2" key="1">
    <citation type="submission" date="2022-10" db="EMBL/GenBank/DDBJ databases">
        <title>The complete genomes of actinobacterial strains from the NBC collection.</title>
        <authorList>
            <person name="Joergensen T.S."/>
            <person name="Alvarez Arevalo M."/>
            <person name="Sterndorff E.B."/>
            <person name="Faurdal D."/>
            <person name="Vuksanovic O."/>
            <person name="Mourched A.-S."/>
            <person name="Charusanti P."/>
            <person name="Shaw S."/>
            <person name="Blin K."/>
            <person name="Weber T."/>
        </authorList>
    </citation>
    <scope>NUCLEOTIDE SEQUENCE</scope>
    <source>
        <strain evidence="2">NBC_00003</strain>
    </source>
</reference>
<dbReference type="GO" id="GO:0016705">
    <property type="term" value="F:oxidoreductase activity, acting on paired donors, with incorporation or reduction of molecular oxygen"/>
    <property type="evidence" value="ECO:0007669"/>
    <property type="project" value="InterPro"/>
</dbReference>
<sequence length="201" mass="21735">MRVVCELFGVAEELRQPLCSTLGVVFDTVVSAEEMAAAQVRAFAMLGELVAGKRVVRQGDDLTSALIAVQDNGDALTEDELLGALYLMIAAGQETTSAVITNAIGALCARPEQLEHVRADRADWSDVMSETLHTHSPTVSAVLLNSRGRASYRRLRPQSTSPRSCARQLSTRTGAPGWPCVPIRSWRTRPADGSPSWDCCH</sequence>
<dbReference type="Pfam" id="PF00067">
    <property type="entry name" value="p450"/>
    <property type="match status" value="1"/>
</dbReference>
<dbReference type="InterPro" id="IPR001128">
    <property type="entry name" value="Cyt_P450"/>
</dbReference>
<name>A0AAU2UW88_9ACTN</name>
<dbReference type="EMBL" id="CP108318">
    <property type="protein sequence ID" value="WTW59351.1"/>
    <property type="molecule type" value="Genomic_DNA"/>
</dbReference>
<organism evidence="2">
    <name type="scientific">Streptomyces sp. NBC_00003</name>
    <dbReference type="NCBI Taxonomy" id="2903608"/>
    <lineage>
        <taxon>Bacteria</taxon>
        <taxon>Bacillati</taxon>
        <taxon>Actinomycetota</taxon>
        <taxon>Actinomycetes</taxon>
        <taxon>Kitasatosporales</taxon>
        <taxon>Streptomycetaceae</taxon>
        <taxon>Streptomyces</taxon>
    </lineage>
</organism>
<dbReference type="GO" id="GO:0020037">
    <property type="term" value="F:heme binding"/>
    <property type="evidence" value="ECO:0007669"/>
    <property type="project" value="InterPro"/>
</dbReference>
<dbReference type="PANTHER" id="PTHR46696:SF1">
    <property type="entry name" value="CYTOCHROME P450 YJIB-RELATED"/>
    <property type="match status" value="1"/>
</dbReference>
<protein>
    <submittedName>
        <fullName evidence="2">Cytochrome P450</fullName>
    </submittedName>
</protein>
<dbReference type="Gene3D" id="1.10.630.10">
    <property type="entry name" value="Cytochrome P450"/>
    <property type="match status" value="1"/>
</dbReference>
<dbReference type="InterPro" id="IPR036396">
    <property type="entry name" value="Cyt_P450_sf"/>
</dbReference>